<dbReference type="CDD" id="cd04496">
    <property type="entry name" value="SSB_OBF"/>
    <property type="match status" value="1"/>
</dbReference>
<name>A0A1G2QNW3_9BACT</name>
<dbReference type="PROSITE" id="PS50935">
    <property type="entry name" value="SSB"/>
    <property type="match status" value="1"/>
</dbReference>
<dbReference type="Gene3D" id="2.40.50.140">
    <property type="entry name" value="Nucleic acid-binding proteins"/>
    <property type="match status" value="1"/>
</dbReference>
<organism evidence="5 6">
    <name type="scientific">Candidatus Wildermuthbacteria bacterium GWA2_46_15</name>
    <dbReference type="NCBI Taxonomy" id="1802443"/>
    <lineage>
        <taxon>Bacteria</taxon>
        <taxon>Candidatus Wildermuthiibacteriota</taxon>
    </lineage>
</organism>
<evidence type="ECO:0000313" key="6">
    <source>
        <dbReference type="Proteomes" id="UP000179245"/>
    </source>
</evidence>
<keyword evidence="1 2" id="KW-0238">DNA-binding</keyword>
<comment type="caution">
    <text evidence="5">The sequence shown here is derived from an EMBL/GenBank/DDBJ whole genome shotgun (WGS) entry which is preliminary data.</text>
</comment>
<evidence type="ECO:0000256" key="2">
    <source>
        <dbReference type="HAMAP-Rule" id="MF_00984"/>
    </source>
</evidence>
<dbReference type="STRING" id="1802443.A2117_02130"/>
<dbReference type="GO" id="GO:0003697">
    <property type="term" value="F:single-stranded DNA binding"/>
    <property type="evidence" value="ECO:0007669"/>
    <property type="project" value="UniProtKB-UniRule"/>
</dbReference>
<evidence type="ECO:0000256" key="4">
    <source>
        <dbReference type="SAM" id="MobiDB-lite"/>
    </source>
</evidence>
<dbReference type="GO" id="GO:0009295">
    <property type="term" value="C:nucleoid"/>
    <property type="evidence" value="ECO:0007669"/>
    <property type="project" value="TreeGrafter"/>
</dbReference>
<dbReference type="NCBIfam" id="TIGR00621">
    <property type="entry name" value="ssb"/>
    <property type="match status" value="1"/>
</dbReference>
<dbReference type="EMBL" id="MHTO01000019">
    <property type="protein sequence ID" value="OHA62163.1"/>
    <property type="molecule type" value="Genomic_DNA"/>
</dbReference>
<evidence type="ECO:0000256" key="3">
    <source>
        <dbReference type="PIRNR" id="PIRNR002070"/>
    </source>
</evidence>
<dbReference type="Proteomes" id="UP000179245">
    <property type="component" value="Unassembled WGS sequence"/>
</dbReference>
<dbReference type="HAMAP" id="MF_00984">
    <property type="entry name" value="SSB"/>
    <property type="match status" value="1"/>
</dbReference>
<comment type="subunit">
    <text evidence="2">Homotetramer.</text>
</comment>
<evidence type="ECO:0000256" key="1">
    <source>
        <dbReference type="ARBA" id="ARBA00023125"/>
    </source>
</evidence>
<dbReference type="SUPFAM" id="SSF50249">
    <property type="entry name" value="Nucleic acid-binding proteins"/>
    <property type="match status" value="1"/>
</dbReference>
<dbReference type="PANTHER" id="PTHR10302">
    <property type="entry name" value="SINGLE-STRANDED DNA-BINDING PROTEIN"/>
    <property type="match status" value="1"/>
</dbReference>
<dbReference type="InterPro" id="IPR000424">
    <property type="entry name" value="Primosome_PriB/ssb"/>
</dbReference>
<dbReference type="Pfam" id="PF00436">
    <property type="entry name" value="SSB"/>
    <property type="match status" value="1"/>
</dbReference>
<gene>
    <name evidence="5" type="ORF">A2117_02130</name>
</gene>
<dbReference type="InterPro" id="IPR011344">
    <property type="entry name" value="ssDNA-bd"/>
</dbReference>
<evidence type="ECO:0000313" key="5">
    <source>
        <dbReference type="EMBL" id="OHA62163.1"/>
    </source>
</evidence>
<protein>
    <recommendedName>
        <fullName evidence="2 3">Single-stranded DNA-binding protein</fullName>
        <shortName evidence="2">SSB</shortName>
    </recommendedName>
</protein>
<reference evidence="5 6" key="1">
    <citation type="journal article" date="2016" name="Nat. Commun.">
        <title>Thousands of microbial genomes shed light on interconnected biogeochemical processes in an aquifer system.</title>
        <authorList>
            <person name="Anantharaman K."/>
            <person name="Brown C.T."/>
            <person name="Hug L.A."/>
            <person name="Sharon I."/>
            <person name="Castelle C.J."/>
            <person name="Probst A.J."/>
            <person name="Thomas B.C."/>
            <person name="Singh A."/>
            <person name="Wilkins M.J."/>
            <person name="Karaoz U."/>
            <person name="Brodie E.L."/>
            <person name="Williams K.H."/>
            <person name="Hubbard S.S."/>
            <person name="Banfield J.F."/>
        </authorList>
    </citation>
    <scope>NUCLEOTIDE SEQUENCE [LARGE SCALE GENOMIC DNA]</scope>
</reference>
<sequence>MNLNKVFLLGRVATNPESRSTPTGQNVCSFRLVTNRIFTVNGQKQERADFHNVVLWRRLAEIASQYLTKGALVLIEGRVENRSWQDAAGNKKFRTEVVGERMQLGPKSSQAPASSKEKEEASPSQEEIPIIEEAEDEIDVKNIPF</sequence>
<comment type="caution">
    <text evidence="2">Lacks conserved residue(s) required for the propagation of feature annotation.</text>
</comment>
<feature type="region of interest" description="Disordered" evidence="4">
    <location>
        <begin position="96"/>
        <end position="133"/>
    </location>
</feature>
<dbReference type="PIRSF" id="PIRSF002070">
    <property type="entry name" value="SSB"/>
    <property type="match status" value="1"/>
</dbReference>
<dbReference type="InterPro" id="IPR012340">
    <property type="entry name" value="NA-bd_OB-fold"/>
</dbReference>
<accession>A0A1G2QNW3</accession>
<proteinExistence type="inferred from homology"/>
<dbReference type="AlphaFoldDB" id="A0A1G2QNW3"/>
<dbReference type="PANTHER" id="PTHR10302:SF27">
    <property type="entry name" value="SINGLE-STRANDED DNA-BINDING PROTEIN"/>
    <property type="match status" value="1"/>
</dbReference>
<dbReference type="GO" id="GO:0006260">
    <property type="term" value="P:DNA replication"/>
    <property type="evidence" value="ECO:0007669"/>
    <property type="project" value="InterPro"/>
</dbReference>